<dbReference type="InterPro" id="IPR013849">
    <property type="entry name" value="DNA_helicase_Holl-junc_RuvA_I"/>
</dbReference>
<dbReference type="GO" id="GO:0006310">
    <property type="term" value="P:DNA recombination"/>
    <property type="evidence" value="ECO:0007669"/>
    <property type="project" value="UniProtKB-UniRule"/>
</dbReference>
<evidence type="ECO:0000256" key="5">
    <source>
        <dbReference type="ARBA" id="ARBA00023204"/>
    </source>
</evidence>
<evidence type="ECO:0000256" key="6">
    <source>
        <dbReference type="HAMAP-Rule" id="MF_00031"/>
    </source>
</evidence>
<dbReference type="RefSeq" id="WP_040098719.1">
    <property type="nucleotide sequence ID" value="NZ_JWJD01000002.1"/>
</dbReference>
<dbReference type="InterPro" id="IPR012340">
    <property type="entry name" value="NA-bd_OB-fold"/>
</dbReference>
<dbReference type="SUPFAM" id="SSF50249">
    <property type="entry name" value="Nucleic acid-binding proteins"/>
    <property type="match status" value="1"/>
</dbReference>
<evidence type="ECO:0000256" key="1">
    <source>
        <dbReference type="ARBA" id="ARBA00022490"/>
    </source>
</evidence>
<comment type="caution">
    <text evidence="6">Lacks conserved residue(s) required for the propagation of feature annotation.</text>
</comment>
<proteinExistence type="inferred from homology"/>
<keyword evidence="1 6" id="KW-0963">Cytoplasm</keyword>
<protein>
    <recommendedName>
        <fullName evidence="6">Holliday junction branch migration complex subunit RuvA</fullName>
    </recommendedName>
</protein>
<dbReference type="SUPFAM" id="SSF46929">
    <property type="entry name" value="DNA helicase RuvA subunit, C-terminal domain"/>
    <property type="match status" value="1"/>
</dbReference>
<dbReference type="GO" id="GO:0006281">
    <property type="term" value="P:DNA repair"/>
    <property type="evidence" value="ECO:0007669"/>
    <property type="project" value="UniProtKB-UniRule"/>
</dbReference>
<keyword evidence="8" id="KW-0067">ATP-binding</keyword>
<dbReference type="SMART" id="SM00278">
    <property type="entry name" value="HhH1"/>
    <property type="match status" value="2"/>
</dbReference>
<keyword evidence="2 6" id="KW-0227">DNA damage</keyword>
<gene>
    <name evidence="6" type="primary">ruvA</name>
    <name evidence="8" type="ORF">GFER_08285</name>
</gene>
<dbReference type="Gene3D" id="2.40.50.140">
    <property type="entry name" value="Nucleic acid-binding proteins"/>
    <property type="match status" value="1"/>
</dbReference>
<dbReference type="EMBL" id="JWJD01000002">
    <property type="protein sequence ID" value="KIH77193.1"/>
    <property type="molecule type" value="Genomic_DNA"/>
</dbReference>
<dbReference type="GO" id="GO:0005737">
    <property type="term" value="C:cytoplasm"/>
    <property type="evidence" value="ECO:0007669"/>
    <property type="project" value="UniProtKB-SubCell"/>
</dbReference>
<keyword evidence="5 6" id="KW-0234">DNA repair</keyword>
<dbReference type="SUPFAM" id="SSF47781">
    <property type="entry name" value="RuvA domain 2-like"/>
    <property type="match status" value="1"/>
</dbReference>
<evidence type="ECO:0000256" key="2">
    <source>
        <dbReference type="ARBA" id="ARBA00022763"/>
    </source>
</evidence>
<dbReference type="GO" id="GO:0009379">
    <property type="term" value="C:Holliday junction helicase complex"/>
    <property type="evidence" value="ECO:0007669"/>
    <property type="project" value="InterPro"/>
</dbReference>
<feature type="domain" description="Helix-hairpin-helix DNA-binding motif class 1" evidence="7">
    <location>
        <begin position="107"/>
        <end position="126"/>
    </location>
</feature>
<comment type="domain">
    <text evidence="6">Has three domains with a flexible linker between the domains II and III and assumes an 'L' shape. Domain III is highly mobile and contacts RuvB.</text>
</comment>
<dbReference type="CDD" id="cd14332">
    <property type="entry name" value="UBA_RuvA_C"/>
    <property type="match status" value="1"/>
</dbReference>
<dbReference type="Gene3D" id="1.10.150.20">
    <property type="entry name" value="5' to 3' exonuclease, C-terminal subdomain"/>
    <property type="match status" value="1"/>
</dbReference>
<dbReference type="Gene3D" id="1.10.8.10">
    <property type="entry name" value="DNA helicase RuvA subunit, C-terminal domain"/>
    <property type="match status" value="1"/>
</dbReference>
<dbReference type="Proteomes" id="UP000035068">
    <property type="component" value="Unassembled WGS sequence"/>
</dbReference>
<keyword evidence="9" id="KW-1185">Reference proteome</keyword>
<keyword evidence="8" id="KW-0378">Hydrolase</keyword>
<keyword evidence="8" id="KW-0347">Helicase</keyword>
<dbReference type="InterPro" id="IPR000085">
    <property type="entry name" value="RuvA"/>
</dbReference>
<reference evidence="8 9" key="1">
    <citation type="submission" date="2014-12" db="EMBL/GenBank/DDBJ databases">
        <title>Genomes of Geoalkalibacter ferrihydriticus and Geoalkalibacter subterraneus, two haloalkaliphilic metal-reducing members of the Geobacteraceae.</title>
        <authorList>
            <person name="Badalamenti J.P."/>
            <person name="Torres C.I."/>
            <person name="Krajmalnik-Brown R."/>
            <person name="Bond D.R."/>
        </authorList>
    </citation>
    <scope>NUCLEOTIDE SEQUENCE [LARGE SCALE GENOMIC DNA]</scope>
    <source>
        <strain evidence="8 9">DSM 17813</strain>
    </source>
</reference>
<dbReference type="GO" id="GO:0009378">
    <property type="term" value="F:four-way junction helicase activity"/>
    <property type="evidence" value="ECO:0007669"/>
    <property type="project" value="InterPro"/>
</dbReference>
<evidence type="ECO:0000256" key="3">
    <source>
        <dbReference type="ARBA" id="ARBA00023125"/>
    </source>
</evidence>
<keyword evidence="8" id="KW-0547">Nucleotide-binding</keyword>
<dbReference type="Pfam" id="PF07499">
    <property type="entry name" value="RuvA_C"/>
    <property type="match status" value="1"/>
</dbReference>
<sequence length="199" mass="21219">MIALLTGKIAYKSLDHVIVDVGGVGYRVTVPLSTFYQLPDDGLVQLQIHTNVKEDAISLYGFLTPAEKAMFALLLSVSGVGPKLAVNILSNIPAKDLRTALGQGDIRRLSAVPGIGKKTAERLSLELKDKVARLAPFSTDEHSATTIEPTATSLDDALSALVNLGYKDAQARKVLESLEVAPEAGLEEILKGALKVLMK</sequence>
<feature type="region of interest" description="Domain III" evidence="6">
    <location>
        <begin position="146"/>
        <end position="199"/>
    </location>
</feature>
<dbReference type="NCBIfam" id="TIGR00084">
    <property type="entry name" value="ruvA"/>
    <property type="match status" value="1"/>
</dbReference>
<feature type="domain" description="Helix-hairpin-helix DNA-binding motif class 1" evidence="7">
    <location>
        <begin position="72"/>
        <end position="91"/>
    </location>
</feature>
<evidence type="ECO:0000313" key="9">
    <source>
        <dbReference type="Proteomes" id="UP000035068"/>
    </source>
</evidence>
<dbReference type="InterPro" id="IPR003583">
    <property type="entry name" value="Hlx-hairpin-Hlx_DNA-bd_motif"/>
</dbReference>
<keyword evidence="4 6" id="KW-0233">DNA recombination</keyword>
<dbReference type="InterPro" id="IPR011114">
    <property type="entry name" value="RuvA_C"/>
</dbReference>
<dbReference type="GO" id="GO:0048476">
    <property type="term" value="C:Holliday junction resolvase complex"/>
    <property type="evidence" value="ECO:0007669"/>
    <property type="project" value="UniProtKB-UniRule"/>
</dbReference>
<dbReference type="Pfam" id="PF01330">
    <property type="entry name" value="RuvA_N"/>
    <property type="match status" value="1"/>
</dbReference>
<dbReference type="InterPro" id="IPR036267">
    <property type="entry name" value="RuvA_C_sf"/>
</dbReference>
<accession>A0A0C2EF15</accession>
<comment type="subunit">
    <text evidence="6">Homotetramer. Forms an RuvA(8)-RuvB(12)-Holliday junction (HJ) complex. HJ DNA is sandwiched between 2 RuvA tetramers; dsDNA enters through RuvA and exits via RuvB. An RuvB hexamer assembles on each DNA strand where it exits the tetramer. Each RuvB hexamer is contacted by two RuvA subunits (via domain III) on 2 adjacent RuvB subunits; this complex drives branch migration. In the full resolvosome a probable DNA-RuvA(4)-RuvB(12)-RuvC(2) complex forms which resolves the HJ.</text>
</comment>
<comment type="caution">
    <text evidence="8">The sequence shown here is derived from an EMBL/GenBank/DDBJ whole genome shotgun (WGS) entry which is preliminary data.</text>
</comment>
<organism evidence="8 9">
    <name type="scientific">Geoalkalibacter ferrihydriticus DSM 17813</name>
    <dbReference type="NCBI Taxonomy" id="1121915"/>
    <lineage>
        <taxon>Bacteria</taxon>
        <taxon>Pseudomonadati</taxon>
        <taxon>Thermodesulfobacteriota</taxon>
        <taxon>Desulfuromonadia</taxon>
        <taxon>Desulfuromonadales</taxon>
        <taxon>Geoalkalibacteraceae</taxon>
        <taxon>Geoalkalibacter</taxon>
    </lineage>
</organism>
<dbReference type="GO" id="GO:0005524">
    <property type="term" value="F:ATP binding"/>
    <property type="evidence" value="ECO:0007669"/>
    <property type="project" value="InterPro"/>
</dbReference>
<comment type="function">
    <text evidence="6">The RuvA-RuvB-RuvC complex processes Holliday junction (HJ) DNA during genetic recombination and DNA repair, while the RuvA-RuvB complex plays an important role in the rescue of blocked DNA replication forks via replication fork reversal (RFR). RuvA specifically binds to HJ cruciform DNA, conferring on it an open structure. The RuvB hexamer acts as an ATP-dependent pump, pulling dsDNA into and through the RuvAB complex. HJ branch migration allows RuvC to scan DNA until it finds its consensus sequence, where it cleaves and resolves the cruciform DNA.</text>
</comment>
<dbReference type="InterPro" id="IPR010994">
    <property type="entry name" value="RuvA_2-like"/>
</dbReference>
<dbReference type="GO" id="GO:0000400">
    <property type="term" value="F:four-way junction DNA binding"/>
    <property type="evidence" value="ECO:0007669"/>
    <property type="project" value="UniProtKB-UniRule"/>
</dbReference>
<dbReference type="HAMAP" id="MF_00031">
    <property type="entry name" value="DNA_HJ_migration_RuvA"/>
    <property type="match status" value="1"/>
</dbReference>
<dbReference type="Pfam" id="PF14520">
    <property type="entry name" value="HHH_5"/>
    <property type="match status" value="1"/>
</dbReference>
<comment type="similarity">
    <text evidence="6">Belongs to the RuvA family.</text>
</comment>
<evidence type="ECO:0000259" key="7">
    <source>
        <dbReference type="SMART" id="SM00278"/>
    </source>
</evidence>
<name>A0A0C2EF15_9BACT</name>
<evidence type="ECO:0000256" key="4">
    <source>
        <dbReference type="ARBA" id="ARBA00023172"/>
    </source>
</evidence>
<keyword evidence="3 6" id="KW-0238">DNA-binding</keyword>
<dbReference type="AlphaFoldDB" id="A0A0C2EF15"/>
<comment type="subcellular location">
    <subcellularLocation>
        <location evidence="6">Cytoplasm</location>
    </subcellularLocation>
</comment>
<evidence type="ECO:0000313" key="8">
    <source>
        <dbReference type="EMBL" id="KIH77193.1"/>
    </source>
</evidence>